<protein>
    <submittedName>
        <fullName evidence="2">Uncharacterized protein</fullName>
    </submittedName>
</protein>
<sequence length="360" mass="40277">MQTDSTTTTETDSTTTDLKQKTKGRGRQEKVQAVAMAMEQLMKSLEMTVTKQASTKWNPRYDLVANTNTWSHQRKKRRLAKMKKKHRDMGDSDEIRGSNVKPHVKLCSSQVLDTPDMNDSKLKFDKDCSENTTSQVKPVTSPPAGGVNCVKIPLGGSNNFQHSNQSEQVREDMQTVVNAERGYHSNNVNFMSKEENGADEAEIVQCDEKSICQKNSVQSAKRVKWKEDEIRKISDFEPAKKRKRLVYKDGFPCFPCSDAGEDRITLIVDGDCEMTCDNCAGQKENGTSHSKLSMENVSPASMNQVQNEACDGQSKTKSICGSIDVHLSSGESEFCKNKGENCLNAHCNEGRLMMLWDHIV</sequence>
<evidence type="ECO:0000313" key="2">
    <source>
        <dbReference type="EMBL" id="KAJ8044015.1"/>
    </source>
</evidence>
<proteinExistence type="predicted"/>
<dbReference type="EMBL" id="JAIZAY010000004">
    <property type="protein sequence ID" value="KAJ8044015.1"/>
    <property type="molecule type" value="Genomic_DNA"/>
</dbReference>
<reference evidence="2" key="1">
    <citation type="submission" date="2021-10" db="EMBL/GenBank/DDBJ databases">
        <title>Tropical sea cucumber genome reveals ecological adaptation and Cuvierian tubules defense mechanism.</title>
        <authorList>
            <person name="Chen T."/>
        </authorList>
    </citation>
    <scope>NUCLEOTIDE SEQUENCE</scope>
    <source>
        <strain evidence="2">Nanhai2018</strain>
        <tissue evidence="2">Muscle</tissue>
    </source>
</reference>
<accession>A0A9Q1CG21</accession>
<dbReference type="AlphaFoldDB" id="A0A9Q1CG21"/>
<gene>
    <name evidence="2" type="ORF">HOLleu_11350</name>
</gene>
<organism evidence="2 3">
    <name type="scientific">Holothuria leucospilota</name>
    <name type="common">Black long sea cucumber</name>
    <name type="synonym">Mertensiothuria leucospilota</name>
    <dbReference type="NCBI Taxonomy" id="206669"/>
    <lineage>
        <taxon>Eukaryota</taxon>
        <taxon>Metazoa</taxon>
        <taxon>Echinodermata</taxon>
        <taxon>Eleutherozoa</taxon>
        <taxon>Echinozoa</taxon>
        <taxon>Holothuroidea</taxon>
        <taxon>Aspidochirotacea</taxon>
        <taxon>Aspidochirotida</taxon>
        <taxon>Holothuriidae</taxon>
        <taxon>Holothuria</taxon>
    </lineage>
</organism>
<dbReference type="Proteomes" id="UP001152320">
    <property type="component" value="Chromosome 4"/>
</dbReference>
<feature type="compositionally biased region" description="Low complexity" evidence="1">
    <location>
        <begin position="1"/>
        <end position="17"/>
    </location>
</feature>
<evidence type="ECO:0000313" key="3">
    <source>
        <dbReference type="Proteomes" id="UP001152320"/>
    </source>
</evidence>
<feature type="region of interest" description="Disordered" evidence="1">
    <location>
        <begin position="1"/>
        <end position="30"/>
    </location>
</feature>
<comment type="caution">
    <text evidence="2">The sequence shown here is derived from an EMBL/GenBank/DDBJ whole genome shotgun (WGS) entry which is preliminary data.</text>
</comment>
<evidence type="ECO:0000256" key="1">
    <source>
        <dbReference type="SAM" id="MobiDB-lite"/>
    </source>
</evidence>
<name>A0A9Q1CG21_HOLLE</name>
<keyword evidence="3" id="KW-1185">Reference proteome</keyword>